<evidence type="ECO:0000313" key="1">
    <source>
        <dbReference type="EMBL" id="SVB37607.1"/>
    </source>
</evidence>
<gene>
    <name evidence="1" type="ORF">METZ01_LOCUS190461</name>
</gene>
<name>A0A382DJ12_9ZZZZ</name>
<feature type="non-terminal residue" evidence="1">
    <location>
        <position position="1"/>
    </location>
</feature>
<organism evidence="1">
    <name type="scientific">marine metagenome</name>
    <dbReference type="NCBI Taxonomy" id="408172"/>
    <lineage>
        <taxon>unclassified sequences</taxon>
        <taxon>metagenomes</taxon>
        <taxon>ecological metagenomes</taxon>
    </lineage>
</organism>
<reference evidence="1" key="1">
    <citation type="submission" date="2018-05" db="EMBL/GenBank/DDBJ databases">
        <authorList>
            <person name="Lanie J.A."/>
            <person name="Ng W.-L."/>
            <person name="Kazmierczak K.M."/>
            <person name="Andrzejewski T.M."/>
            <person name="Davidsen T.M."/>
            <person name="Wayne K.J."/>
            <person name="Tettelin H."/>
            <person name="Glass J.I."/>
            <person name="Rusch D."/>
            <person name="Podicherti R."/>
            <person name="Tsui H.-C.T."/>
            <person name="Winkler M.E."/>
        </authorList>
    </citation>
    <scope>NUCLEOTIDE SEQUENCE</scope>
</reference>
<protein>
    <submittedName>
        <fullName evidence="1">Uncharacterized protein</fullName>
    </submittedName>
</protein>
<accession>A0A382DJ12</accession>
<proteinExistence type="predicted"/>
<feature type="non-terminal residue" evidence="1">
    <location>
        <position position="28"/>
    </location>
</feature>
<dbReference type="AlphaFoldDB" id="A0A382DJ12"/>
<dbReference type="EMBL" id="UINC01039308">
    <property type="protein sequence ID" value="SVB37607.1"/>
    <property type="molecule type" value="Genomic_DNA"/>
</dbReference>
<sequence length="28" mass="3651">VDYIIKKRLERDRFFNQEITEEYRNFDI</sequence>